<protein>
    <recommendedName>
        <fullName evidence="7">ATP synthase subunit delta</fullName>
    </recommendedName>
    <alternativeName>
        <fullName evidence="7">ATP synthase F(1) sector subunit delta</fullName>
    </alternativeName>
    <alternativeName>
        <fullName evidence="7">F-type ATPase subunit delta</fullName>
        <shortName evidence="7">F-ATPase subunit delta</shortName>
    </alternativeName>
</protein>
<dbReference type="GO" id="GO:0005886">
    <property type="term" value="C:plasma membrane"/>
    <property type="evidence" value="ECO:0007669"/>
    <property type="project" value="UniProtKB-SubCell"/>
</dbReference>
<dbReference type="GO" id="GO:0046933">
    <property type="term" value="F:proton-transporting ATP synthase activity, rotational mechanism"/>
    <property type="evidence" value="ECO:0007669"/>
    <property type="project" value="UniProtKB-UniRule"/>
</dbReference>
<organism evidence="8 9">
    <name type="scientific">Candidatus Nomurabacteria bacterium GWB1_40_6</name>
    <dbReference type="NCBI Taxonomy" id="1801727"/>
    <lineage>
        <taxon>Bacteria</taxon>
        <taxon>Candidatus Nomuraibacteriota</taxon>
    </lineage>
</organism>
<keyword evidence="7" id="KW-0139">CF(1)</keyword>
<keyword evidence="7" id="KW-1003">Cell membrane</keyword>
<evidence type="ECO:0000256" key="3">
    <source>
        <dbReference type="ARBA" id="ARBA00022781"/>
    </source>
</evidence>
<evidence type="ECO:0000256" key="2">
    <source>
        <dbReference type="ARBA" id="ARBA00022448"/>
    </source>
</evidence>
<keyword evidence="4 7" id="KW-0406">Ion transport</keyword>
<comment type="function">
    <text evidence="7">F(1)F(0) ATP synthase produces ATP from ADP in the presence of a proton or sodium gradient. F-type ATPases consist of two structural domains, F(1) containing the extramembraneous catalytic core and F(0) containing the membrane proton channel, linked together by a central stalk and a peripheral stalk. During catalysis, ATP synthesis in the catalytic domain of F(1) is coupled via a rotary mechanism of the central stalk subunits to proton translocation.</text>
</comment>
<dbReference type="AlphaFoldDB" id="A0A1F6TL73"/>
<evidence type="ECO:0000256" key="4">
    <source>
        <dbReference type="ARBA" id="ARBA00023065"/>
    </source>
</evidence>
<dbReference type="PROSITE" id="PS00389">
    <property type="entry name" value="ATPASE_DELTA"/>
    <property type="match status" value="1"/>
</dbReference>
<evidence type="ECO:0000256" key="7">
    <source>
        <dbReference type="HAMAP-Rule" id="MF_01416"/>
    </source>
</evidence>
<dbReference type="Pfam" id="PF00213">
    <property type="entry name" value="OSCP"/>
    <property type="match status" value="1"/>
</dbReference>
<dbReference type="GO" id="GO:0045259">
    <property type="term" value="C:proton-transporting ATP synthase complex"/>
    <property type="evidence" value="ECO:0007669"/>
    <property type="project" value="UniProtKB-KW"/>
</dbReference>
<evidence type="ECO:0000256" key="6">
    <source>
        <dbReference type="ARBA" id="ARBA00023310"/>
    </source>
</evidence>
<evidence type="ECO:0000313" key="9">
    <source>
        <dbReference type="Proteomes" id="UP000176484"/>
    </source>
</evidence>
<comment type="function">
    <text evidence="7">This protein is part of the stalk that links CF(0) to CF(1). It either transmits conformational changes from CF(0) to CF(1) or is implicated in proton conduction.</text>
</comment>
<keyword evidence="3 7" id="KW-0375">Hydrogen ion transport</keyword>
<comment type="subcellular location">
    <subcellularLocation>
        <location evidence="7">Cell membrane</location>
        <topology evidence="7">Peripheral membrane protein</topology>
    </subcellularLocation>
    <subcellularLocation>
        <location evidence="1">Membrane</location>
    </subcellularLocation>
</comment>
<proteinExistence type="inferred from homology"/>
<dbReference type="HAMAP" id="MF_01416">
    <property type="entry name" value="ATP_synth_delta_bact"/>
    <property type="match status" value="1"/>
</dbReference>
<dbReference type="Proteomes" id="UP000176484">
    <property type="component" value="Unassembled WGS sequence"/>
</dbReference>
<gene>
    <name evidence="7" type="primary">atpH</name>
    <name evidence="8" type="ORF">A2121_01270</name>
</gene>
<keyword evidence="6 7" id="KW-0066">ATP synthesis</keyword>
<reference evidence="8 9" key="1">
    <citation type="journal article" date="2016" name="Nat. Commun.">
        <title>Thousands of microbial genomes shed light on interconnected biogeochemical processes in an aquifer system.</title>
        <authorList>
            <person name="Anantharaman K."/>
            <person name="Brown C.T."/>
            <person name="Hug L.A."/>
            <person name="Sharon I."/>
            <person name="Castelle C.J."/>
            <person name="Probst A.J."/>
            <person name="Thomas B.C."/>
            <person name="Singh A."/>
            <person name="Wilkins M.J."/>
            <person name="Karaoz U."/>
            <person name="Brodie E.L."/>
            <person name="Williams K.H."/>
            <person name="Hubbard S.S."/>
            <person name="Banfield J.F."/>
        </authorList>
    </citation>
    <scope>NUCLEOTIDE SEQUENCE [LARGE SCALE GENOMIC DNA]</scope>
</reference>
<evidence type="ECO:0000256" key="5">
    <source>
        <dbReference type="ARBA" id="ARBA00023136"/>
    </source>
</evidence>
<evidence type="ECO:0000256" key="1">
    <source>
        <dbReference type="ARBA" id="ARBA00004370"/>
    </source>
</evidence>
<evidence type="ECO:0000313" key="8">
    <source>
        <dbReference type="EMBL" id="OGI45890.1"/>
    </source>
</evidence>
<dbReference type="InterPro" id="IPR000711">
    <property type="entry name" value="ATPase_OSCP/dsu"/>
</dbReference>
<comment type="similarity">
    <text evidence="7">Belongs to the ATPase delta chain family.</text>
</comment>
<name>A0A1F6TL73_9BACT</name>
<comment type="caution">
    <text evidence="8">The sequence shown here is derived from an EMBL/GenBank/DDBJ whole genome shotgun (WGS) entry which is preliminary data.</text>
</comment>
<keyword evidence="2 7" id="KW-0813">Transport</keyword>
<dbReference type="PANTHER" id="PTHR11910">
    <property type="entry name" value="ATP SYNTHASE DELTA CHAIN"/>
    <property type="match status" value="1"/>
</dbReference>
<dbReference type="EMBL" id="MFTD01000036">
    <property type="protein sequence ID" value="OGI45890.1"/>
    <property type="molecule type" value="Genomic_DNA"/>
</dbReference>
<sequence>MTVILNKNIAHAIYLASKDKNHEEQSLVFKKVAQFLIKKRLLSKTKEILSFLNKIINEHEGRVVVKVSSVEKINEKIHREITQALAHRYKAKEIKIVENLDKKLLGGLKIEVNDEVIDLTIKNKIGKLQEHLTKSL</sequence>
<accession>A0A1F6TL73</accession>
<dbReference type="InterPro" id="IPR020781">
    <property type="entry name" value="ATPase_OSCP/d_CS"/>
</dbReference>
<keyword evidence="5 7" id="KW-0472">Membrane</keyword>